<accession>A0A8S9QDE3</accession>
<name>A0A8S9QDE3_BRACR</name>
<dbReference type="InterPro" id="IPR007112">
    <property type="entry name" value="Expansin/allergen_DPBB_dom"/>
</dbReference>
<dbReference type="PANTHER" id="PTHR31544">
    <property type="entry name" value="AIG2-LIKE PROTEIN D"/>
    <property type="match status" value="1"/>
</dbReference>
<dbReference type="SUPFAM" id="SSF110857">
    <property type="entry name" value="Gamma-glutamyl cyclotransferase-like"/>
    <property type="match status" value="2"/>
</dbReference>
<dbReference type="PRINTS" id="PR01226">
    <property type="entry name" value="EXPANSIN"/>
</dbReference>
<evidence type="ECO:0000259" key="7">
    <source>
        <dbReference type="SMART" id="SM00837"/>
    </source>
</evidence>
<dbReference type="InterPro" id="IPR036908">
    <property type="entry name" value="RlpA-like_sf"/>
</dbReference>
<keyword evidence="5 6" id="KW-0961">Cell wall biogenesis/degradation</keyword>
<organism evidence="8 9">
    <name type="scientific">Brassica cretica</name>
    <name type="common">Mustard</name>
    <dbReference type="NCBI Taxonomy" id="69181"/>
    <lineage>
        <taxon>Eukaryota</taxon>
        <taxon>Viridiplantae</taxon>
        <taxon>Streptophyta</taxon>
        <taxon>Embryophyta</taxon>
        <taxon>Tracheophyta</taxon>
        <taxon>Spermatophyta</taxon>
        <taxon>Magnoliopsida</taxon>
        <taxon>eudicotyledons</taxon>
        <taxon>Gunneridae</taxon>
        <taxon>Pentapetalae</taxon>
        <taxon>rosids</taxon>
        <taxon>malvids</taxon>
        <taxon>Brassicales</taxon>
        <taxon>Brassicaceae</taxon>
        <taxon>Brassiceae</taxon>
        <taxon>Brassica</taxon>
    </lineage>
</organism>
<dbReference type="InterPro" id="IPR009288">
    <property type="entry name" value="AIG2-like_dom"/>
</dbReference>
<sequence>MASSDQSLSHNVFVYGSFQEPPVVSLILECNPVAVSAQLHGFHVYRLKGRLHACISPSENGLTNGKILTGLTDGQLENLDMIEGDEYVRKTVEVVLTFQFQRKTMTSSDQSLSHNVFVYGSFQEPPVVSLILECNPVAVSAQLHGFHVYRLKGRLHACISPSENGLANGKILTGLTDGQLENLDMIEGDEYVRKTVEVVLTEKNGSFEDFPVCCNGVLCSRIRCWMGAIVVTATNFCPPNNTLPNNAGGWCSPPLHKAGVVPVSYR</sequence>
<evidence type="ECO:0000313" key="9">
    <source>
        <dbReference type="Proteomes" id="UP000712600"/>
    </source>
</evidence>
<comment type="function">
    <text evidence="1">Putative gamma-glutamylcyclotransferase.</text>
</comment>
<dbReference type="InterPro" id="IPR036568">
    <property type="entry name" value="GGCT-like_sf"/>
</dbReference>
<dbReference type="CDD" id="cd06661">
    <property type="entry name" value="GGCT_like"/>
    <property type="match status" value="2"/>
</dbReference>
<dbReference type="EMBL" id="QGKX02001290">
    <property type="protein sequence ID" value="KAF3537732.1"/>
    <property type="molecule type" value="Genomic_DNA"/>
</dbReference>
<dbReference type="GO" id="GO:0016020">
    <property type="term" value="C:membrane"/>
    <property type="evidence" value="ECO:0007669"/>
    <property type="project" value="UniProtKB-SubCell"/>
</dbReference>
<comment type="caution">
    <text evidence="8">The sequence shown here is derived from an EMBL/GenBank/DDBJ whole genome shotgun (WGS) entry which is preliminary data.</text>
</comment>
<evidence type="ECO:0000256" key="1">
    <source>
        <dbReference type="ARBA" id="ARBA00002782"/>
    </source>
</evidence>
<evidence type="ECO:0000256" key="2">
    <source>
        <dbReference type="ARBA" id="ARBA00008861"/>
    </source>
</evidence>
<feature type="domain" description="Expansin-like EG45" evidence="7">
    <location>
        <begin position="207"/>
        <end position="265"/>
    </location>
</feature>
<dbReference type="SMART" id="SM00837">
    <property type="entry name" value="DPBB_1"/>
    <property type="match status" value="1"/>
</dbReference>
<feature type="non-terminal residue" evidence="8">
    <location>
        <position position="1"/>
    </location>
</feature>
<dbReference type="GO" id="GO:0016746">
    <property type="term" value="F:acyltransferase activity"/>
    <property type="evidence" value="ECO:0007669"/>
    <property type="project" value="UniProtKB-KW"/>
</dbReference>
<dbReference type="Gene3D" id="3.10.490.10">
    <property type="entry name" value="Gamma-glutamyl cyclotransferase-like"/>
    <property type="match status" value="2"/>
</dbReference>
<dbReference type="Pfam" id="PF06094">
    <property type="entry name" value="GGACT"/>
    <property type="match status" value="2"/>
</dbReference>
<proteinExistence type="inferred from homology"/>
<keyword evidence="6" id="KW-0964">Secreted</keyword>
<dbReference type="FunFam" id="3.10.490.10:FF:000022">
    <property type="entry name" value="Protein AIG2 B"/>
    <property type="match status" value="2"/>
</dbReference>
<dbReference type="SUPFAM" id="SSF50685">
    <property type="entry name" value="Barwin-like endoglucanases"/>
    <property type="match status" value="1"/>
</dbReference>
<evidence type="ECO:0000313" key="8">
    <source>
        <dbReference type="EMBL" id="KAF3537732.1"/>
    </source>
</evidence>
<keyword evidence="4" id="KW-0012">Acyltransferase</keyword>
<dbReference type="PANTHER" id="PTHR31544:SF8">
    <property type="entry name" value="GAMMA-GLUTAMYLCYCLOTRANSFERASE-RELATED"/>
    <property type="match status" value="1"/>
</dbReference>
<comment type="subcellular location">
    <subcellularLocation>
        <location evidence="6">Secreted</location>
        <location evidence="6">Cell wall</location>
    </subcellularLocation>
    <subcellularLocation>
        <location evidence="6">Membrane</location>
        <topology evidence="6">Peripheral membrane protein</topology>
    </subcellularLocation>
</comment>
<dbReference type="Proteomes" id="UP000712600">
    <property type="component" value="Unassembled WGS sequence"/>
</dbReference>
<keyword evidence="3" id="KW-0808">Transferase</keyword>
<evidence type="ECO:0000256" key="3">
    <source>
        <dbReference type="ARBA" id="ARBA00022679"/>
    </source>
</evidence>
<evidence type="ECO:0000256" key="4">
    <source>
        <dbReference type="ARBA" id="ARBA00023315"/>
    </source>
</evidence>
<evidence type="ECO:0000256" key="5">
    <source>
        <dbReference type="ARBA" id="ARBA00023316"/>
    </source>
</evidence>
<evidence type="ECO:0000256" key="6">
    <source>
        <dbReference type="RuleBase" id="RU365023"/>
    </source>
</evidence>
<dbReference type="AlphaFoldDB" id="A0A8S9QDE3"/>
<gene>
    <name evidence="8" type="ORF">F2Q69_00024605</name>
</gene>
<dbReference type="InterPro" id="IPR045038">
    <property type="entry name" value="AIG2-like"/>
</dbReference>
<comment type="similarity">
    <text evidence="6">Belongs to the expansin family. Expansin A subfamily.</text>
</comment>
<protein>
    <recommendedName>
        <fullName evidence="6">Expansin</fullName>
    </recommendedName>
</protein>
<dbReference type="GO" id="GO:0009664">
    <property type="term" value="P:plant-type cell wall organization"/>
    <property type="evidence" value="ECO:0007669"/>
    <property type="project" value="InterPro"/>
</dbReference>
<dbReference type="InterPro" id="IPR002963">
    <property type="entry name" value="Expansin"/>
</dbReference>
<keyword evidence="6" id="KW-0134">Cell wall</keyword>
<comment type="function">
    <text evidence="6">Causes loosening and extension of plant cell walls by disrupting non-covalent bonding between cellulose microfibrils and matrix glucans. No enzymatic activity has been found.</text>
</comment>
<dbReference type="InterPro" id="IPR013024">
    <property type="entry name" value="GGCT-like"/>
</dbReference>
<reference evidence="8" key="1">
    <citation type="submission" date="2019-12" db="EMBL/GenBank/DDBJ databases">
        <title>Genome sequencing and annotation of Brassica cretica.</title>
        <authorList>
            <person name="Studholme D.J."/>
            <person name="Sarris P."/>
        </authorList>
    </citation>
    <scope>NUCLEOTIDE SEQUENCE</scope>
    <source>
        <strain evidence="8">PFS-109/04</strain>
        <tissue evidence="8">Leaf</tissue>
    </source>
</reference>
<comment type="similarity">
    <text evidence="2">Belongs to the gamma-glutamylcyclotransferase family.</text>
</comment>